<evidence type="ECO:0000256" key="1">
    <source>
        <dbReference type="ARBA" id="ARBA00022723"/>
    </source>
</evidence>
<sequence>MKIICVGRNYVDHIKELNNNIPENPVIFFKPETSLNKSNQFKYPSITNNLHYEVELVFKIKKEGKNIKKINAKSHIDSIAIGIDFTARDIQSKAKEERLPWDLSKGFDNSASISKFKKITFFKNINYINFSLYKNKKEVQNGNSKLMIYKIDFLIHYISKYVTLNKGDLIFTGTPKGVGPVNVGDKLKGYIENEKLLTTNII</sequence>
<proteinExistence type="predicted"/>
<dbReference type="InterPro" id="IPR011234">
    <property type="entry name" value="Fumarylacetoacetase-like_C"/>
</dbReference>
<dbReference type="PANTHER" id="PTHR11820">
    <property type="entry name" value="ACYLPYRUVASE"/>
    <property type="match status" value="1"/>
</dbReference>
<dbReference type="Pfam" id="PF01557">
    <property type="entry name" value="FAA_hydrolase"/>
    <property type="match status" value="1"/>
</dbReference>
<evidence type="ECO:0000259" key="2">
    <source>
        <dbReference type="Pfam" id="PF01557"/>
    </source>
</evidence>
<dbReference type="EMBL" id="UINC01000197">
    <property type="protein sequence ID" value="SUZ50922.1"/>
    <property type="molecule type" value="Genomic_DNA"/>
</dbReference>
<reference evidence="3" key="1">
    <citation type="submission" date="2018-05" db="EMBL/GenBank/DDBJ databases">
        <authorList>
            <person name="Lanie J.A."/>
            <person name="Ng W.-L."/>
            <person name="Kazmierczak K.M."/>
            <person name="Andrzejewski T.M."/>
            <person name="Davidsen T.M."/>
            <person name="Wayne K.J."/>
            <person name="Tettelin H."/>
            <person name="Glass J.I."/>
            <person name="Rusch D."/>
            <person name="Podicherti R."/>
            <person name="Tsui H.-C.T."/>
            <person name="Winkler M.E."/>
        </authorList>
    </citation>
    <scope>NUCLEOTIDE SEQUENCE</scope>
</reference>
<keyword evidence="1" id="KW-0479">Metal-binding</keyword>
<dbReference type="GO" id="GO:0046872">
    <property type="term" value="F:metal ion binding"/>
    <property type="evidence" value="ECO:0007669"/>
    <property type="project" value="UniProtKB-KW"/>
</dbReference>
<dbReference type="InterPro" id="IPR036663">
    <property type="entry name" value="Fumarylacetoacetase_C_sf"/>
</dbReference>
<dbReference type="SUPFAM" id="SSF56529">
    <property type="entry name" value="FAH"/>
    <property type="match status" value="1"/>
</dbReference>
<dbReference type="GO" id="GO:0018773">
    <property type="term" value="F:acetylpyruvate hydrolase activity"/>
    <property type="evidence" value="ECO:0007669"/>
    <property type="project" value="TreeGrafter"/>
</dbReference>
<name>A0A381N8I2_9ZZZZ</name>
<dbReference type="Gene3D" id="3.90.850.10">
    <property type="entry name" value="Fumarylacetoacetase-like, C-terminal domain"/>
    <property type="match status" value="1"/>
</dbReference>
<evidence type="ECO:0000313" key="3">
    <source>
        <dbReference type="EMBL" id="SUZ50922.1"/>
    </source>
</evidence>
<organism evidence="3">
    <name type="scientific">marine metagenome</name>
    <dbReference type="NCBI Taxonomy" id="408172"/>
    <lineage>
        <taxon>unclassified sequences</taxon>
        <taxon>metagenomes</taxon>
        <taxon>ecological metagenomes</taxon>
    </lineage>
</organism>
<accession>A0A381N8I2</accession>
<dbReference type="AlphaFoldDB" id="A0A381N8I2"/>
<feature type="domain" description="Fumarylacetoacetase-like C-terminal" evidence="2">
    <location>
        <begin position="2"/>
        <end position="188"/>
    </location>
</feature>
<gene>
    <name evidence="3" type="ORF">METZ01_LOCUS3776</name>
</gene>
<dbReference type="PANTHER" id="PTHR11820:SF7">
    <property type="entry name" value="ACYLPYRUVASE FAHD1, MITOCHONDRIAL"/>
    <property type="match status" value="1"/>
</dbReference>
<protein>
    <recommendedName>
        <fullName evidence="2">Fumarylacetoacetase-like C-terminal domain-containing protein</fullName>
    </recommendedName>
</protein>